<evidence type="ECO:0000313" key="11">
    <source>
        <dbReference type="Proteomes" id="UP000009131"/>
    </source>
</evidence>
<dbReference type="GO" id="GO:0000139">
    <property type="term" value="C:Golgi membrane"/>
    <property type="evidence" value="ECO:0007669"/>
    <property type="project" value="UniProtKB-SubCell"/>
</dbReference>
<dbReference type="HOGENOM" id="CLU_059962_0_0_1"/>
<keyword evidence="3" id="KW-0813">Transport</keyword>
<comment type="caution">
    <text evidence="10">The sequence shown here is derived from an EMBL/GenBank/DDBJ whole genome shotgun (WGS) entry which is preliminary data.</text>
</comment>
<evidence type="ECO:0000256" key="7">
    <source>
        <dbReference type="ARBA" id="ARBA00023034"/>
    </source>
</evidence>
<dbReference type="Pfam" id="PF09801">
    <property type="entry name" value="SYS1"/>
    <property type="match status" value="2"/>
</dbReference>
<name>G7E692_MIXOS</name>
<evidence type="ECO:0000256" key="5">
    <source>
        <dbReference type="ARBA" id="ARBA00022927"/>
    </source>
</evidence>
<evidence type="ECO:0000256" key="4">
    <source>
        <dbReference type="ARBA" id="ARBA00022692"/>
    </source>
</evidence>
<dbReference type="GO" id="GO:0043001">
    <property type="term" value="P:Golgi to plasma membrane protein transport"/>
    <property type="evidence" value="ECO:0007669"/>
    <property type="project" value="TreeGrafter"/>
</dbReference>
<reference evidence="10 11" key="1">
    <citation type="journal article" date="2011" name="J. Gen. Appl. Microbiol.">
        <title>Draft genome sequencing of the enigmatic basidiomycete Mixia osmundae.</title>
        <authorList>
            <person name="Nishida H."/>
            <person name="Nagatsuka Y."/>
            <person name="Sugiyama J."/>
        </authorList>
    </citation>
    <scope>NUCLEOTIDE SEQUENCE [LARGE SCALE GENOMIC DNA]</scope>
    <source>
        <strain evidence="11">CBS 9802 / IAM 14324 / JCM 22182 / KY 12970</strain>
    </source>
</reference>
<dbReference type="Proteomes" id="UP000009131">
    <property type="component" value="Unassembled WGS sequence"/>
</dbReference>
<proteinExistence type="inferred from homology"/>
<protein>
    <recommendedName>
        <fullName evidence="12">Protein SYS1</fullName>
    </recommendedName>
</protein>
<dbReference type="RefSeq" id="XP_014569136.1">
    <property type="nucleotide sequence ID" value="XM_014713650.1"/>
</dbReference>
<dbReference type="InParanoid" id="G7E692"/>
<evidence type="ECO:0000256" key="1">
    <source>
        <dbReference type="ARBA" id="ARBA00004653"/>
    </source>
</evidence>
<dbReference type="InterPro" id="IPR019185">
    <property type="entry name" value="Integral_membrane_SYS1-rel"/>
</dbReference>
<reference evidence="10 11" key="2">
    <citation type="journal article" date="2012" name="Open Biol.">
        <title>Characteristics of nucleosomes and linker DNA regions on the genome of the basidiomycete Mixia osmundae revealed by mono- and dinucleosome mapping.</title>
        <authorList>
            <person name="Nishida H."/>
            <person name="Kondo S."/>
            <person name="Matsumoto T."/>
            <person name="Suzuki Y."/>
            <person name="Yoshikawa H."/>
            <person name="Taylor T.D."/>
            <person name="Sugiyama J."/>
        </authorList>
    </citation>
    <scope>NUCLEOTIDE SEQUENCE [LARGE SCALE GENOMIC DNA]</scope>
    <source>
        <strain evidence="11">CBS 9802 / IAM 14324 / JCM 22182 / KY 12970</strain>
    </source>
</reference>
<accession>G7E692</accession>
<evidence type="ECO:0000256" key="8">
    <source>
        <dbReference type="ARBA" id="ARBA00023136"/>
    </source>
</evidence>
<dbReference type="OrthoDB" id="542931at2759"/>
<dbReference type="GO" id="GO:0006895">
    <property type="term" value="P:Golgi to endosome transport"/>
    <property type="evidence" value="ECO:0007669"/>
    <property type="project" value="TreeGrafter"/>
</dbReference>
<comment type="similarity">
    <text evidence="2">Belongs to the SYS1 family.</text>
</comment>
<evidence type="ECO:0008006" key="12">
    <source>
        <dbReference type="Google" id="ProtNLM"/>
    </source>
</evidence>
<feature type="transmembrane region" description="Helical" evidence="9">
    <location>
        <begin position="170"/>
        <end position="190"/>
    </location>
</feature>
<keyword evidence="8 9" id="KW-0472">Membrane</keyword>
<dbReference type="EMBL" id="BABT02000150">
    <property type="protein sequence ID" value="GAA98352.1"/>
    <property type="molecule type" value="Genomic_DNA"/>
</dbReference>
<keyword evidence="6 9" id="KW-1133">Transmembrane helix</keyword>
<gene>
    <name evidence="10" type="primary">Mo05038</name>
    <name evidence="10" type="ORF">E5Q_05038</name>
</gene>
<dbReference type="eggNOG" id="ENOG502S2HT">
    <property type="taxonomic scope" value="Eukaryota"/>
</dbReference>
<dbReference type="GO" id="GO:0005802">
    <property type="term" value="C:trans-Golgi network"/>
    <property type="evidence" value="ECO:0007669"/>
    <property type="project" value="TreeGrafter"/>
</dbReference>
<keyword evidence="4 9" id="KW-0812">Transmembrane</keyword>
<evidence type="ECO:0000256" key="9">
    <source>
        <dbReference type="SAM" id="Phobius"/>
    </source>
</evidence>
<keyword evidence="7" id="KW-0333">Golgi apparatus</keyword>
<evidence type="ECO:0000256" key="6">
    <source>
        <dbReference type="ARBA" id="ARBA00022989"/>
    </source>
</evidence>
<dbReference type="GO" id="GO:0005829">
    <property type="term" value="C:cytosol"/>
    <property type="evidence" value="ECO:0007669"/>
    <property type="project" value="GOC"/>
</dbReference>
<evidence type="ECO:0000256" key="3">
    <source>
        <dbReference type="ARBA" id="ARBA00022448"/>
    </source>
</evidence>
<dbReference type="GO" id="GO:0034067">
    <property type="term" value="P:protein localization to Golgi apparatus"/>
    <property type="evidence" value="ECO:0007669"/>
    <property type="project" value="TreeGrafter"/>
</dbReference>
<feature type="transmembrane region" description="Helical" evidence="9">
    <location>
        <begin position="35"/>
        <end position="53"/>
    </location>
</feature>
<dbReference type="PANTHER" id="PTHR12952">
    <property type="entry name" value="SYS1"/>
    <property type="match status" value="1"/>
</dbReference>
<dbReference type="PANTHER" id="PTHR12952:SF0">
    <property type="entry name" value="PROTEIN SYS1 HOMOLOG"/>
    <property type="match status" value="1"/>
</dbReference>
<dbReference type="AlphaFoldDB" id="G7E692"/>
<dbReference type="OMA" id="MVMDWRE"/>
<keyword evidence="5" id="KW-0653">Protein transport</keyword>
<keyword evidence="11" id="KW-1185">Reference proteome</keyword>
<organism evidence="10 11">
    <name type="scientific">Mixia osmundae (strain CBS 9802 / IAM 14324 / JCM 22182 / KY 12970)</name>
    <dbReference type="NCBI Taxonomy" id="764103"/>
    <lineage>
        <taxon>Eukaryota</taxon>
        <taxon>Fungi</taxon>
        <taxon>Dikarya</taxon>
        <taxon>Basidiomycota</taxon>
        <taxon>Pucciniomycotina</taxon>
        <taxon>Mixiomycetes</taxon>
        <taxon>Mixiales</taxon>
        <taxon>Mixiaceae</taxon>
        <taxon>Mixia</taxon>
    </lineage>
</organism>
<feature type="transmembrane region" description="Helical" evidence="9">
    <location>
        <begin position="196"/>
        <end position="213"/>
    </location>
</feature>
<dbReference type="STRING" id="764103.G7E692"/>
<evidence type="ECO:0000256" key="2">
    <source>
        <dbReference type="ARBA" id="ARBA00008160"/>
    </source>
</evidence>
<evidence type="ECO:0000313" key="10">
    <source>
        <dbReference type="EMBL" id="GAA98352.1"/>
    </source>
</evidence>
<sequence length="270" mass="29880">MTGRARGSDAGAPSQFRLQGWDPLLIISQIVSLQAVHYLVLALLIPPLLWMFADPLSLSLEGGASNVAMVMDWREMVGRATIEEDIGALTRLPSSLGRHAPSTHSHWRVSNATRESETEVANHIIAKVADEVGSFAADPLRGYVLGLAWIAASSLDVLFLFHFVRRPTHILDFSLTLLFNHVILTTYYASSFPTSIFFWLVCAVAVTIQIVWAEQLCIRREMRDGLGLSWKNDQRDEGGMGGNAVRTRDTLELKTVNGSKYAQVASDEDR</sequence>
<feature type="transmembrane region" description="Helical" evidence="9">
    <location>
        <begin position="143"/>
        <end position="163"/>
    </location>
</feature>
<comment type="subcellular location">
    <subcellularLocation>
        <location evidence="1">Golgi apparatus membrane</location>
        <topology evidence="1">Multi-pass membrane protein</topology>
    </subcellularLocation>
</comment>